<gene>
    <name evidence="1" type="ORF">KPL71_020294</name>
</gene>
<dbReference type="EMBL" id="CM039176">
    <property type="protein sequence ID" value="KAH9713271.1"/>
    <property type="molecule type" value="Genomic_DNA"/>
</dbReference>
<evidence type="ECO:0000313" key="1">
    <source>
        <dbReference type="EMBL" id="KAH9713271.1"/>
    </source>
</evidence>
<keyword evidence="2" id="KW-1185">Reference proteome</keyword>
<protein>
    <submittedName>
        <fullName evidence="1">Uncharacterized protein</fullName>
    </submittedName>
</protein>
<name>A0ACB8J6V8_CITSI</name>
<dbReference type="Proteomes" id="UP000829398">
    <property type="component" value="Chromosome 7"/>
</dbReference>
<sequence>MRSALIMAIYGKLLKLSSLARRRHSTGEIVNYIAVDAYRMAESLYWFHMEWSLVLQLILAIGILFIVVGLSALPAIVPVLVIGFLNLPFARMYNKYQSRYKVSQDERLRATMEIKKSSATVMYWISPAIISTVVFVGCLLIKSAPLNAATIFTVLATLRSMSEPLRWIPEALSALIQVKVSLNRLNSFLLDDEISNEESNISSRNLEQSSDRCIEIKGGHFSWEPDSAVPALKDINLEVKTRQKIAVCGSVGAGKSTLLCAILGEVPKISGSVSVTGSIAYVSQTPWIQSGTIRDNILYGKPMDEAKYGMVIKACVLHKDIDSFNHGDLTEIGQKGLNLSGGQKQRVQLARAVYNDADTYLLDDPFSAVDAQTSAILFNDCFLTALKDKTVILVTHQVEFLTGADTILVMEGGQITESGRYAELLTPGTVFEQLVNAHKVAVNELVTSDEKCNINDDQLELSYKSSPTKEISKKEISDEGLPVDQLTKEEEREIGDVGWKPILDYLHVSQGSLLFSLSILSYIAFGALQAGSSYWLAIAFLGLKASKAFFSGINNSVFKAPMLFFDSTPVGRIFTRVSSDMSTMDFDLPSAISLSAAATTDVFIIISVMASVTWPVLIVAIPTVIVAKYIQGYYLSSARELMRMNGTTKAPIVNFAAETSQGVVSIRAFKMMDMFFENYLKLVDTDARLFFHSNAATEWLVLRIEALQNLIILTAALLIVLLPGKHLPGFVGLSLSYALTLSSIQVIMTRWYCNLSNNIVSVERIRQFMHLPPEPPAIIEETKPPASWPSHGRIELEDLKVRYRPNTPLVLKGITCTFKEGTRVGVVGRTGSGKTTLISALFRLVEPENGRILIDGLDICSMGLKDLRTKLSIIPQEPTLFRGSVRTNLDPLGMYSDNEIWEAMEKCQLKATISRLPMLLDSSVSDEGENWSVGQRQLFCLGRVLLKRNRILVLDEATASIDSATDAILQRIIREEFPGSTVITVAHRVPTITDSDMFMVLSYGELVEYDLPSKLMETNSAFSKLVAEYRSSYKRNSMQD</sequence>
<organism evidence="1 2">
    <name type="scientific">Citrus sinensis</name>
    <name type="common">Sweet orange</name>
    <name type="synonym">Citrus aurantium var. sinensis</name>
    <dbReference type="NCBI Taxonomy" id="2711"/>
    <lineage>
        <taxon>Eukaryota</taxon>
        <taxon>Viridiplantae</taxon>
        <taxon>Streptophyta</taxon>
        <taxon>Embryophyta</taxon>
        <taxon>Tracheophyta</taxon>
        <taxon>Spermatophyta</taxon>
        <taxon>Magnoliopsida</taxon>
        <taxon>eudicotyledons</taxon>
        <taxon>Gunneridae</taxon>
        <taxon>Pentapetalae</taxon>
        <taxon>rosids</taxon>
        <taxon>malvids</taxon>
        <taxon>Sapindales</taxon>
        <taxon>Rutaceae</taxon>
        <taxon>Aurantioideae</taxon>
        <taxon>Citrus</taxon>
    </lineage>
</organism>
<proteinExistence type="predicted"/>
<accession>A0ACB8J6V8</accession>
<evidence type="ECO:0000313" key="2">
    <source>
        <dbReference type="Proteomes" id="UP000829398"/>
    </source>
</evidence>
<comment type="caution">
    <text evidence="1">The sequence shown here is derived from an EMBL/GenBank/DDBJ whole genome shotgun (WGS) entry which is preliminary data.</text>
</comment>
<reference evidence="2" key="1">
    <citation type="journal article" date="2023" name="Hortic. Res.">
        <title>A chromosome-level phased genome enabling allele-level studies in sweet orange: a case study on citrus Huanglongbing tolerance.</title>
        <authorList>
            <person name="Wu B."/>
            <person name="Yu Q."/>
            <person name="Deng Z."/>
            <person name="Duan Y."/>
            <person name="Luo F."/>
            <person name="Gmitter F. Jr."/>
        </authorList>
    </citation>
    <scope>NUCLEOTIDE SEQUENCE [LARGE SCALE GENOMIC DNA]</scope>
    <source>
        <strain evidence="2">cv. Valencia</strain>
    </source>
</reference>